<dbReference type="PRINTS" id="PR00320">
    <property type="entry name" value="GPROTEINBRPT"/>
</dbReference>
<accession>A0A2B7Z5M9</accession>
<dbReference type="EMBL" id="PDNA01000001">
    <property type="protein sequence ID" value="PGH28157.1"/>
    <property type="molecule type" value="Genomic_DNA"/>
</dbReference>
<dbReference type="Gene3D" id="2.130.10.10">
    <property type="entry name" value="YVTN repeat-like/Quinoprotein amine dehydrogenase"/>
    <property type="match status" value="2"/>
</dbReference>
<dbReference type="InterPro" id="IPR036322">
    <property type="entry name" value="WD40_repeat_dom_sf"/>
</dbReference>
<dbReference type="InterPro" id="IPR019775">
    <property type="entry name" value="WD40_repeat_CS"/>
</dbReference>
<feature type="compositionally biased region" description="Basic residues" evidence="4">
    <location>
        <begin position="380"/>
        <end position="399"/>
    </location>
</feature>
<protein>
    <submittedName>
        <fullName evidence="5">Uncharacterized protein</fullName>
    </submittedName>
</protein>
<dbReference type="InterPro" id="IPR001680">
    <property type="entry name" value="WD40_rpt"/>
</dbReference>
<sequence>MASEASWKPLRQHHQSNLSLPSGSYIYNLCPTGGNAVAAISSDNSLRCFDRQTLTLLPNGVFEDIHPGVTCLSEITGASGESLLATAGRDGTVKLWDLRGGKNAAAAMTFTTDKNAPVTALAACTASHTIVAGTELVSSQAEVLFWDIRSPGQTRLSYVESHNDDVTELQFHPSRSTVLLSGSTDGLVNIYDTTITDEDDALLQVIKHSSIHCAGFLGDNAVYALSHDETFAIHPLNSPDENVVEPAAIQFGDVRPILHSDYVVQVLFGGGGTYIASGKTSGHQLDLTPLVSSPKFHFDQSNIWRLPGAHGQEVVRSVYLDDQSKSIFTCGEDGYVRLWKLDGDDENAAQADSTGVTSSTLASAKSTAPGEEHGATPSALKKHRHKDKKRHKDHRYKPY</sequence>
<comment type="caution">
    <text evidence="5">The sequence shown here is derived from an EMBL/GenBank/DDBJ whole genome shotgun (WGS) entry which is preliminary data.</text>
</comment>
<dbReference type="AlphaFoldDB" id="A0A2B7Z5M9"/>
<dbReference type="PROSITE" id="PS50082">
    <property type="entry name" value="WD_REPEATS_2"/>
    <property type="match status" value="2"/>
</dbReference>
<feature type="compositionally biased region" description="Low complexity" evidence="4">
    <location>
        <begin position="357"/>
        <end position="368"/>
    </location>
</feature>
<dbReference type="OrthoDB" id="25131at2759"/>
<dbReference type="SMART" id="SM00320">
    <property type="entry name" value="WD40"/>
    <property type="match status" value="5"/>
</dbReference>
<evidence type="ECO:0000256" key="4">
    <source>
        <dbReference type="SAM" id="MobiDB-lite"/>
    </source>
</evidence>
<proteinExistence type="predicted"/>
<feature type="repeat" description="WD" evidence="3">
    <location>
        <begin position="82"/>
        <end position="106"/>
    </location>
</feature>
<evidence type="ECO:0000313" key="6">
    <source>
        <dbReference type="Proteomes" id="UP000224634"/>
    </source>
</evidence>
<dbReference type="PROSITE" id="PS00678">
    <property type="entry name" value="WD_REPEATS_1"/>
    <property type="match status" value="1"/>
</dbReference>
<feature type="repeat" description="WD" evidence="3">
    <location>
        <begin position="159"/>
        <end position="192"/>
    </location>
</feature>
<keyword evidence="1 3" id="KW-0853">WD repeat</keyword>
<dbReference type="PANTHER" id="PTHR22889:SF0">
    <property type="entry name" value="WD REPEAT-CONTAINING PROTEIN 89"/>
    <property type="match status" value="1"/>
</dbReference>
<gene>
    <name evidence="5" type="ORF">AJ80_00047</name>
</gene>
<dbReference type="PANTHER" id="PTHR22889">
    <property type="entry name" value="WD REPEAT-CONTAINING PROTEIN 89"/>
    <property type="match status" value="1"/>
</dbReference>
<organism evidence="5 6">
    <name type="scientific">Polytolypa hystricis (strain UAMH7299)</name>
    <dbReference type="NCBI Taxonomy" id="1447883"/>
    <lineage>
        <taxon>Eukaryota</taxon>
        <taxon>Fungi</taxon>
        <taxon>Dikarya</taxon>
        <taxon>Ascomycota</taxon>
        <taxon>Pezizomycotina</taxon>
        <taxon>Eurotiomycetes</taxon>
        <taxon>Eurotiomycetidae</taxon>
        <taxon>Onygenales</taxon>
        <taxon>Onygenales incertae sedis</taxon>
        <taxon>Polytolypa</taxon>
    </lineage>
</organism>
<dbReference type="Proteomes" id="UP000224634">
    <property type="component" value="Unassembled WGS sequence"/>
</dbReference>
<evidence type="ECO:0000313" key="5">
    <source>
        <dbReference type="EMBL" id="PGH28157.1"/>
    </source>
</evidence>
<keyword evidence="2" id="KW-0677">Repeat</keyword>
<dbReference type="STRING" id="1447883.A0A2B7Z5M9"/>
<evidence type="ECO:0000256" key="3">
    <source>
        <dbReference type="PROSITE-ProRule" id="PRU00221"/>
    </source>
</evidence>
<name>A0A2B7Z5M9_POLH7</name>
<dbReference type="Pfam" id="PF00400">
    <property type="entry name" value="WD40"/>
    <property type="match status" value="3"/>
</dbReference>
<dbReference type="InterPro" id="IPR039328">
    <property type="entry name" value="WDR89"/>
</dbReference>
<evidence type="ECO:0000256" key="2">
    <source>
        <dbReference type="ARBA" id="ARBA00022737"/>
    </source>
</evidence>
<reference evidence="5 6" key="1">
    <citation type="submission" date="2017-10" db="EMBL/GenBank/DDBJ databases">
        <title>Comparative genomics in systemic dimorphic fungi from Ajellomycetaceae.</title>
        <authorList>
            <person name="Munoz J.F."/>
            <person name="Mcewen J.G."/>
            <person name="Clay O.K."/>
            <person name="Cuomo C.A."/>
        </authorList>
    </citation>
    <scope>NUCLEOTIDE SEQUENCE [LARGE SCALE GENOMIC DNA]</scope>
    <source>
        <strain evidence="5 6">UAMH7299</strain>
    </source>
</reference>
<feature type="region of interest" description="Disordered" evidence="4">
    <location>
        <begin position="347"/>
        <end position="399"/>
    </location>
</feature>
<dbReference type="InterPro" id="IPR015943">
    <property type="entry name" value="WD40/YVTN_repeat-like_dom_sf"/>
</dbReference>
<dbReference type="InterPro" id="IPR020472">
    <property type="entry name" value="WD40_PAC1"/>
</dbReference>
<dbReference type="SUPFAM" id="SSF50978">
    <property type="entry name" value="WD40 repeat-like"/>
    <property type="match status" value="1"/>
</dbReference>
<keyword evidence="6" id="KW-1185">Reference proteome</keyword>
<evidence type="ECO:0000256" key="1">
    <source>
        <dbReference type="ARBA" id="ARBA00022574"/>
    </source>
</evidence>
<dbReference type="PROSITE" id="PS50294">
    <property type="entry name" value="WD_REPEATS_REGION"/>
    <property type="match status" value="1"/>
</dbReference>